<keyword evidence="3" id="KW-1185">Reference proteome</keyword>
<reference evidence="2 3" key="1">
    <citation type="journal article" date="2009" name="Nature">
        <title>The Sorghum bicolor genome and the diversification of grasses.</title>
        <authorList>
            <person name="Paterson A.H."/>
            <person name="Bowers J.E."/>
            <person name="Bruggmann R."/>
            <person name="Dubchak I."/>
            <person name="Grimwood J."/>
            <person name="Gundlach H."/>
            <person name="Haberer G."/>
            <person name="Hellsten U."/>
            <person name="Mitros T."/>
            <person name="Poliakov A."/>
            <person name="Schmutz J."/>
            <person name="Spannagl M."/>
            <person name="Tang H."/>
            <person name="Wang X."/>
            <person name="Wicker T."/>
            <person name="Bharti A.K."/>
            <person name="Chapman J."/>
            <person name="Feltus F.A."/>
            <person name="Gowik U."/>
            <person name="Grigoriev I.V."/>
            <person name="Lyons E."/>
            <person name="Maher C.A."/>
            <person name="Martis M."/>
            <person name="Narechania A."/>
            <person name="Otillar R.P."/>
            <person name="Penning B.W."/>
            <person name="Salamov A.A."/>
            <person name="Wang Y."/>
            <person name="Zhang L."/>
            <person name="Carpita N.C."/>
            <person name="Freeling M."/>
            <person name="Gingle A.R."/>
            <person name="Hash C.T."/>
            <person name="Keller B."/>
            <person name="Klein P."/>
            <person name="Kresovich S."/>
            <person name="McCann M.C."/>
            <person name="Ming R."/>
            <person name="Peterson D.G."/>
            <person name="Mehboob-ur-Rahman"/>
            <person name="Ware D."/>
            <person name="Westhoff P."/>
            <person name="Mayer K.F."/>
            <person name="Messing J."/>
            <person name="Rokhsar D.S."/>
        </authorList>
    </citation>
    <scope>NUCLEOTIDE SEQUENCE [LARGE SCALE GENOMIC DNA]</scope>
    <source>
        <strain evidence="3">cv. BTx623</strain>
    </source>
</reference>
<feature type="region of interest" description="Disordered" evidence="1">
    <location>
        <begin position="35"/>
        <end position="121"/>
    </location>
</feature>
<dbReference type="Proteomes" id="UP000000768">
    <property type="component" value="Chromosome 2"/>
</dbReference>
<accession>A0A1W0W4S2</accession>
<name>A0A1W0W4S2_SORBI</name>
<dbReference type="Gramene" id="OQU89341">
    <property type="protein sequence ID" value="OQU89341"/>
    <property type="gene ID" value="SORBI_3002G175050"/>
</dbReference>
<feature type="compositionally biased region" description="Pro residues" evidence="1">
    <location>
        <begin position="37"/>
        <end position="48"/>
    </location>
</feature>
<reference evidence="3" key="2">
    <citation type="journal article" date="2018" name="Plant J.">
        <title>The Sorghum bicolor reference genome: improved assembly, gene annotations, a transcriptome atlas, and signatures of genome organization.</title>
        <authorList>
            <person name="McCormick R.F."/>
            <person name="Truong S.K."/>
            <person name="Sreedasyam A."/>
            <person name="Jenkins J."/>
            <person name="Shu S."/>
            <person name="Sims D."/>
            <person name="Kennedy M."/>
            <person name="Amirebrahimi M."/>
            <person name="Weers B.D."/>
            <person name="McKinley B."/>
            <person name="Mattison A."/>
            <person name="Morishige D.T."/>
            <person name="Grimwood J."/>
            <person name="Schmutz J."/>
            <person name="Mullet J.E."/>
        </authorList>
    </citation>
    <scope>NUCLEOTIDE SEQUENCE [LARGE SCALE GENOMIC DNA]</scope>
    <source>
        <strain evidence="3">cv. BTx623</strain>
    </source>
</reference>
<evidence type="ECO:0000313" key="3">
    <source>
        <dbReference type="Proteomes" id="UP000000768"/>
    </source>
</evidence>
<evidence type="ECO:0000256" key="1">
    <source>
        <dbReference type="SAM" id="MobiDB-lite"/>
    </source>
</evidence>
<organism evidence="2 3">
    <name type="scientific">Sorghum bicolor</name>
    <name type="common">Sorghum</name>
    <name type="synonym">Sorghum vulgare</name>
    <dbReference type="NCBI Taxonomy" id="4558"/>
    <lineage>
        <taxon>Eukaryota</taxon>
        <taxon>Viridiplantae</taxon>
        <taxon>Streptophyta</taxon>
        <taxon>Embryophyta</taxon>
        <taxon>Tracheophyta</taxon>
        <taxon>Spermatophyta</taxon>
        <taxon>Magnoliopsida</taxon>
        <taxon>Liliopsida</taxon>
        <taxon>Poales</taxon>
        <taxon>Poaceae</taxon>
        <taxon>PACMAD clade</taxon>
        <taxon>Panicoideae</taxon>
        <taxon>Andropogonodae</taxon>
        <taxon>Andropogoneae</taxon>
        <taxon>Sorghinae</taxon>
        <taxon>Sorghum</taxon>
    </lineage>
</organism>
<proteinExistence type="predicted"/>
<dbReference type="AlphaFoldDB" id="A0A1W0W4S2"/>
<dbReference type="EMBL" id="CM000761">
    <property type="protein sequence ID" value="OQU89341.1"/>
    <property type="molecule type" value="Genomic_DNA"/>
</dbReference>
<gene>
    <name evidence="2" type="ORF">SORBI_3002G175050</name>
</gene>
<sequence length="121" mass="13720">MWAWRLWPPQSGRRAQARRLPLRPAWFIHSLRLTFPLPRPEPRPPPPALSKMADAAALSSDPSGTSPWARGQPATRLPPEAASDNYKRHWQLGYTDLPLQKGRPGSNSCRRHRSRAPCSQQ</sequence>
<protein>
    <submittedName>
        <fullName evidence="2">Uncharacterized protein</fullName>
    </submittedName>
</protein>
<dbReference type="InParanoid" id="A0A1W0W4S2"/>
<evidence type="ECO:0000313" key="2">
    <source>
        <dbReference type="EMBL" id="OQU89341.1"/>
    </source>
</evidence>